<protein>
    <recommendedName>
        <fullName evidence="4">Peptidase M10 metallopeptidase domain-containing protein</fullName>
    </recommendedName>
</protein>
<keyword evidence="1" id="KW-0732">Signal</keyword>
<sequence length="235" mass="25139">MTSNPVHTRRTPALAALLAALLCANTAARGPEPVASLRAQEAASCLPGEQRLWPDGRDRPAGVAAVNIVYRHAGAPRQFDEGTVLAALQRAARAWSACGIPAQVIGEEAATLEATPPVVVLWSEAESRGQFALANLTHRRLALSAAMYTLLAQRNPAHPAVQTLQMTLSHELGHFYGLVAHSRRCIDVMSYYTDAAGQTCSTRDGRSYKSAPEYRALLPTACDIARCQALNGTAR</sequence>
<dbReference type="Proteomes" id="UP000285575">
    <property type="component" value="Unassembled WGS sequence"/>
</dbReference>
<evidence type="ECO:0008006" key="4">
    <source>
        <dbReference type="Google" id="ProtNLM"/>
    </source>
</evidence>
<evidence type="ECO:0000313" key="2">
    <source>
        <dbReference type="EMBL" id="RVU43851.1"/>
    </source>
</evidence>
<dbReference type="InterPro" id="IPR024079">
    <property type="entry name" value="MetalloPept_cat_dom_sf"/>
</dbReference>
<gene>
    <name evidence="2" type="ORF">EOE66_19515</name>
</gene>
<feature type="chain" id="PRO_5019219359" description="Peptidase M10 metallopeptidase domain-containing protein" evidence="1">
    <location>
        <begin position="30"/>
        <end position="235"/>
    </location>
</feature>
<dbReference type="OrthoDB" id="8903812at2"/>
<evidence type="ECO:0000256" key="1">
    <source>
        <dbReference type="SAM" id="SignalP"/>
    </source>
</evidence>
<dbReference type="EMBL" id="SACR01000006">
    <property type="protein sequence ID" value="RVU43851.1"/>
    <property type="molecule type" value="Genomic_DNA"/>
</dbReference>
<accession>A0A437RAN9</accession>
<dbReference type="RefSeq" id="WP_128230410.1">
    <property type="nucleotide sequence ID" value="NZ_SACR01000006.1"/>
</dbReference>
<feature type="signal peptide" evidence="1">
    <location>
        <begin position="1"/>
        <end position="29"/>
    </location>
</feature>
<dbReference type="Gene3D" id="3.40.390.10">
    <property type="entry name" value="Collagenase (Catalytic Domain)"/>
    <property type="match status" value="1"/>
</dbReference>
<organism evidence="2 3">
    <name type="scientific">Rubrivivax rivuli</name>
    <dbReference type="NCBI Taxonomy" id="1862385"/>
    <lineage>
        <taxon>Bacteria</taxon>
        <taxon>Pseudomonadati</taxon>
        <taxon>Pseudomonadota</taxon>
        <taxon>Betaproteobacteria</taxon>
        <taxon>Burkholderiales</taxon>
        <taxon>Sphaerotilaceae</taxon>
        <taxon>Rubrivivax</taxon>
    </lineage>
</organism>
<evidence type="ECO:0000313" key="3">
    <source>
        <dbReference type="Proteomes" id="UP000285575"/>
    </source>
</evidence>
<proteinExistence type="predicted"/>
<comment type="caution">
    <text evidence="2">The sequence shown here is derived from an EMBL/GenBank/DDBJ whole genome shotgun (WGS) entry which is preliminary data.</text>
</comment>
<dbReference type="SUPFAM" id="SSF55486">
    <property type="entry name" value="Metalloproteases ('zincins'), catalytic domain"/>
    <property type="match status" value="1"/>
</dbReference>
<dbReference type="AlphaFoldDB" id="A0A437RAN9"/>
<dbReference type="GO" id="GO:0008237">
    <property type="term" value="F:metallopeptidase activity"/>
    <property type="evidence" value="ECO:0007669"/>
    <property type="project" value="InterPro"/>
</dbReference>
<keyword evidence="3" id="KW-1185">Reference proteome</keyword>
<reference evidence="2 3" key="1">
    <citation type="submission" date="2019-01" db="EMBL/GenBank/DDBJ databases">
        <authorList>
            <person name="Chen W.-M."/>
        </authorList>
    </citation>
    <scope>NUCLEOTIDE SEQUENCE [LARGE SCALE GENOMIC DNA]</scope>
    <source>
        <strain evidence="2 3">KYPY4</strain>
    </source>
</reference>
<name>A0A437RAN9_9BURK</name>